<dbReference type="PANTHER" id="PTHR22426">
    <property type="entry name" value="ARGININE_SERINE-RICH COILED-COIL PROTEIN 2"/>
    <property type="match status" value="1"/>
</dbReference>
<name>A0ABQ8JHW0_DERPT</name>
<feature type="compositionally biased region" description="Polar residues" evidence="1">
    <location>
        <begin position="1"/>
        <end position="18"/>
    </location>
</feature>
<feature type="compositionally biased region" description="Basic and acidic residues" evidence="1">
    <location>
        <begin position="81"/>
        <end position="91"/>
    </location>
</feature>
<reference evidence="3 4" key="1">
    <citation type="journal article" date="2018" name="J. Allergy Clin. Immunol.">
        <title>High-quality assembly of Dermatophagoides pteronyssinus genome and transcriptome reveals a wide range of novel allergens.</title>
        <authorList>
            <person name="Liu X.Y."/>
            <person name="Yang K.Y."/>
            <person name="Wang M.Q."/>
            <person name="Kwok J.S."/>
            <person name="Zeng X."/>
            <person name="Yang Z."/>
            <person name="Xiao X.J."/>
            <person name="Lau C.P."/>
            <person name="Li Y."/>
            <person name="Huang Z.M."/>
            <person name="Ba J.G."/>
            <person name="Yim A.K."/>
            <person name="Ouyang C.Y."/>
            <person name="Ngai S.M."/>
            <person name="Chan T.F."/>
            <person name="Leung E.L."/>
            <person name="Liu L."/>
            <person name="Liu Z.G."/>
            <person name="Tsui S.K."/>
        </authorList>
    </citation>
    <scope>NUCLEOTIDE SEQUENCE [LARGE SCALE GENOMIC DNA]</scope>
    <source>
        <strain evidence="3">Derp</strain>
    </source>
</reference>
<gene>
    <name evidence="3" type="primary">RSRC2</name>
    <name evidence="3" type="ORF">DERP_002305</name>
</gene>
<feature type="region of interest" description="Disordered" evidence="1">
    <location>
        <begin position="1"/>
        <end position="203"/>
    </location>
</feature>
<feature type="compositionally biased region" description="Basic residues" evidence="1">
    <location>
        <begin position="124"/>
        <end position="170"/>
    </location>
</feature>
<comment type="caution">
    <text evidence="3">The sequence shown here is derived from an EMBL/GenBank/DDBJ whole genome shotgun (WGS) entry which is preliminary data.</text>
</comment>
<evidence type="ECO:0000259" key="2">
    <source>
        <dbReference type="Pfam" id="PF15477"/>
    </source>
</evidence>
<proteinExistence type="predicted"/>
<evidence type="ECO:0000313" key="3">
    <source>
        <dbReference type="EMBL" id="KAH9422013.1"/>
    </source>
</evidence>
<protein>
    <submittedName>
        <fullName evidence="3">Small acidic protein</fullName>
    </submittedName>
</protein>
<evidence type="ECO:0000313" key="4">
    <source>
        <dbReference type="Proteomes" id="UP000887458"/>
    </source>
</evidence>
<accession>A0ABQ8JHW0</accession>
<feature type="compositionally biased region" description="Basic and acidic residues" evidence="1">
    <location>
        <begin position="41"/>
        <end position="69"/>
    </location>
</feature>
<dbReference type="Pfam" id="PF15477">
    <property type="entry name" value="SMAP"/>
    <property type="match status" value="1"/>
</dbReference>
<evidence type="ECO:0000256" key="1">
    <source>
        <dbReference type="SAM" id="MobiDB-lite"/>
    </source>
</evidence>
<keyword evidence="4" id="KW-1185">Reference proteome</keyword>
<dbReference type="PANTHER" id="PTHR22426:SF2">
    <property type="entry name" value="ARGININE_SERINE-RICH COILED-COIL PROTEIN 2"/>
    <property type="match status" value="1"/>
</dbReference>
<dbReference type="Proteomes" id="UP000887458">
    <property type="component" value="Unassembled WGS sequence"/>
</dbReference>
<organism evidence="3 4">
    <name type="scientific">Dermatophagoides pteronyssinus</name>
    <name type="common">European house dust mite</name>
    <dbReference type="NCBI Taxonomy" id="6956"/>
    <lineage>
        <taxon>Eukaryota</taxon>
        <taxon>Metazoa</taxon>
        <taxon>Ecdysozoa</taxon>
        <taxon>Arthropoda</taxon>
        <taxon>Chelicerata</taxon>
        <taxon>Arachnida</taxon>
        <taxon>Acari</taxon>
        <taxon>Acariformes</taxon>
        <taxon>Sarcoptiformes</taxon>
        <taxon>Astigmata</taxon>
        <taxon>Psoroptidia</taxon>
        <taxon>Analgoidea</taxon>
        <taxon>Pyroglyphidae</taxon>
        <taxon>Dermatophagoidinae</taxon>
        <taxon>Dermatophagoides</taxon>
    </lineage>
</organism>
<feature type="compositionally biased region" description="Basic and acidic residues" evidence="1">
    <location>
        <begin position="171"/>
        <end position="190"/>
    </location>
</feature>
<reference evidence="3 4" key="2">
    <citation type="journal article" date="2022" name="Mol. Biol. Evol.">
        <title>Comparative Genomics Reveals Insights into the Divergent Evolution of Astigmatic Mites and Household Pest Adaptations.</title>
        <authorList>
            <person name="Xiong Q."/>
            <person name="Wan A.T."/>
            <person name="Liu X."/>
            <person name="Fung C.S."/>
            <person name="Xiao X."/>
            <person name="Malainual N."/>
            <person name="Hou J."/>
            <person name="Wang L."/>
            <person name="Wang M."/>
            <person name="Yang K.Y."/>
            <person name="Cui Y."/>
            <person name="Leung E.L."/>
            <person name="Nong W."/>
            <person name="Shin S.K."/>
            <person name="Au S.W."/>
            <person name="Jeong K.Y."/>
            <person name="Chew F.T."/>
            <person name="Hui J.H."/>
            <person name="Leung T.F."/>
            <person name="Tungtrongchitr A."/>
            <person name="Zhong N."/>
            <person name="Liu Z."/>
            <person name="Tsui S.K."/>
        </authorList>
    </citation>
    <scope>NUCLEOTIDE SEQUENCE [LARGE SCALE GENOMIC DNA]</scope>
    <source>
        <strain evidence="3">Derp</strain>
    </source>
</reference>
<dbReference type="EMBL" id="NJHN03000037">
    <property type="protein sequence ID" value="KAH9422013.1"/>
    <property type="molecule type" value="Genomic_DNA"/>
</dbReference>
<sequence length="425" mass="48336">MSHLNKNQIKATNQTSIVSYEDDDCEDIALNQRHSMSSGKRRSEQHAPRPEYSSHIERDDHSHNDDGYKKNYSHHGSSHHYNNDHRSHDRSSSSSRNHHRSSRTNRDNSINKLRERSESPDTSHHHHRNKRELESRHKHGGNCRKSKRDRSPHHHHQHTRTRRLNSHRSNRSHDADRRKEQFSKPKESKLDTSTSSSKHSIVECNKSDIKKSVDSSEVISNQVPATTNTKPKGPPAAVLASVAAVMASIKAQQPSESVLNRISIQQPNSLQPTDIPKYYNAKMVNAAKLAQQAEKRKLLWGDNKSSANEKVKPSSTTSANVWTNLKFQGEHGMAMTEKFRKLMGIKTADTSNQQQLLSSIQDDVKDSNHHNEDIVVANQEKLFENLDQQYSIARRSTHLARGVGLGFTAAGMSTSFQRNYDENDK</sequence>
<feature type="compositionally biased region" description="Basic and acidic residues" evidence="1">
    <location>
        <begin position="112"/>
        <end position="123"/>
    </location>
</feature>
<feature type="domain" description="Small acidic protein-like" evidence="2">
    <location>
        <begin position="322"/>
        <end position="406"/>
    </location>
</feature>
<dbReference type="InterPro" id="IPR028124">
    <property type="entry name" value="SMAP_dom"/>
</dbReference>